<evidence type="ECO:0000256" key="1">
    <source>
        <dbReference type="SAM" id="MobiDB-lite"/>
    </source>
</evidence>
<accession>A0A6J4VF82</accession>
<feature type="compositionally biased region" description="Gly residues" evidence="1">
    <location>
        <begin position="230"/>
        <end position="242"/>
    </location>
</feature>
<feature type="compositionally biased region" description="Basic residues" evidence="1">
    <location>
        <begin position="144"/>
        <end position="176"/>
    </location>
</feature>
<feature type="region of interest" description="Disordered" evidence="1">
    <location>
        <begin position="1"/>
        <end position="104"/>
    </location>
</feature>
<feature type="compositionally biased region" description="Low complexity" evidence="1">
    <location>
        <begin position="132"/>
        <end position="143"/>
    </location>
</feature>
<feature type="compositionally biased region" description="Basic residues" evidence="1">
    <location>
        <begin position="31"/>
        <end position="62"/>
    </location>
</feature>
<proteinExistence type="predicted"/>
<feature type="region of interest" description="Disordered" evidence="1">
    <location>
        <begin position="120"/>
        <end position="178"/>
    </location>
</feature>
<evidence type="ECO:0000313" key="2">
    <source>
        <dbReference type="EMBL" id="CAA9573949.1"/>
    </source>
</evidence>
<name>A0A6J4VF82_9BACT</name>
<organism evidence="2">
    <name type="scientific">uncultured Thermomicrobiales bacterium</name>
    <dbReference type="NCBI Taxonomy" id="1645740"/>
    <lineage>
        <taxon>Bacteria</taxon>
        <taxon>Pseudomonadati</taxon>
        <taxon>Thermomicrobiota</taxon>
        <taxon>Thermomicrobia</taxon>
        <taxon>Thermomicrobiales</taxon>
        <taxon>environmental samples</taxon>
    </lineage>
</organism>
<dbReference type="EMBL" id="CADCWG010000287">
    <property type="protein sequence ID" value="CAA9573949.1"/>
    <property type="molecule type" value="Genomic_DNA"/>
</dbReference>
<sequence>AEATHRGRDGQRHRARGHAPVHQVRPAVPGGRRRGGARGPGRRRDAHRHRGRLLPRRVRVRAQRVAGGRGARLLRPRRRRRPGGDQGRAHPPGHRLGAGRVAGLPAPRCRGLAAAAGGRRDRALPVPPARPAHAVGGVDGRAAGTRRRRAGAHGRGLQRRHRADRRRPLGHRRRLRQRAEPVLAGLAVLRGRAGALRGPRAGLHPVEPVRRRERGRLAGRRRAGLRGGRRGAGSVGVPGGPGLAPRAGRRRRPHPRGVADGVDHRLRRRGRPGTHPRPARPPLRV</sequence>
<feature type="compositionally biased region" description="Basic residues" evidence="1">
    <location>
        <begin position="211"/>
        <end position="229"/>
    </location>
</feature>
<feature type="non-terminal residue" evidence="2">
    <location>
        <position position="1"/>
    </location>
</feature>
<gene>
    <name evidence="2" type="ORF">AVDCRST_MAG49-3936</name>
</gene>
<dbReference type="AlphaFoldDB" id="A0A6J4VF82"/>
<feature type="region of interest" description="Disordered" evidence="1">
    <location>
        <begin position="197"/>
        <end position="285"/>
    </location>
</feature>
<protein>
    <submittedName>
        <fullName evidence="2">Oxidoreductase</fullName>
    </submittedName>
</protein>
<feature type="non-terminal residue" evidence="2">
    <location>
        <position position="285"/>
    </location>
</feature>
<reference evidence="2" key="1">
    <citation type="submission" date="2020-02" db="EMBL/GenBank/DDBJ databases">
        <authorList>
            <person name="Meier V. D."/>
        </authorList>
    </citation>
    <scope>NUCLEOTIDE SEQUENCE</scope>
    <source>
        <strain evidence="2">AVDCRST_MAG49</strain>
    </source>
</reference>
<feature type="compositionally biased region" description="Basic residues" evidence="1">
    <location>
        <begin position="265"/>
        <end position="278"/>
    </location>
</feature>
<feature type="compositionally biased region" description="Basic and acidic residues" evidence="1">
    <location>
        <begin position="1"/>
        <end position="12"/>
    </location>
</feature>
<feature type="compositionally biased region" description="Basic residues" evidence="1">
    <location>
        <begin position="72"/>
        <end position="81"/>
    </location>
</feature>